<dbReference type="InterPro" id="IPR051208">
    <property type="entry name" value="Class-I_Fumarase/Tartrate_DH"/>
</dbReference>
<evidence type="ECO:0000256" key="1">
    <source>
        <dbReference type="ARBA" id="ARBA00008876"/>
    </source>
</evidence>
<dbReference type="PANTHER" id="PTHR30389:SF17">
    <property type="entry name" value="L(+)-TARTRATE DEHYDRATASE SUBUNIT ALPHA-RELATED"/>
    <property type="match status" value="1"/>
</dbReference>
<dbReference type="Proteomes" id="UP000245695">
    <property type="component" value="Chromosome 1"/>
</dbReference>
<dbReference type="EMBL" id="LN650648">
    <property type="protein sequence ID" value="CEI71962.1"/>
    <property type="molecule type" value="Genomic_DNA"/>
</dbReference>
<keyword evidence="4" id="KW-0408">Iron</keyword>
<dbReference type="KEGG" id="rhom:FRIFI_0414"/>
<comment type="similarity">
    <text evidence="1">Belongs to the class-I fumarase family.</text>
</comment>
<gene>
    <name evidence="8" type="ORF">FRIFI_0414</name>
</gene>
<dbReference type="Pfam" id="PF05681">
    <property type="entry name" value="Fumerase"/>
    <property type="match status" value="1"/>
</dbReference>
<keyword evidence="3" id="KW-0479">Metal-binding</keyword>
<dbReference type="InterPro" id="IPR004646">
    <property type="entry name" value="Fe-S_hydro-lyase_TtdA-typ_cat"/>
</dbReference>
<keyword evidence="9" id="KW-1185">Reference proteome</keyword>
<dbReference type="PANTHER" id="PTHR30389">
    <property type="entry name" value="FUMARATE HYDRATASE-RELATED"/>
    <property type="match status" value="1"/>
</dbReference>
<dbReference type="GO" id="GO:0046872">
    <property type="term" value="F:metal ion binding"/>
    <property type="evidence" value="ECO:0007669"/>
    <property type="project" value="UniProtKB-KW"/>
</dbReference>
<organism evidence="8 9">
    <name type="scientific">Romboutsia hominis</name>
    <dbReference type="NCBI Taxonomy" id="1507512"/>
    <lineage>
        <taxon>Bacteria</taxon>
        <taxon>Bacillati</taxon>
        <taxon>Bacillota</taxon>
        <taxon>Clostridia</taxon>
        <taxon>Peptostreptococcales</taxon>
        <taxon>Peptostreptococcaceae</taxon>
        <taxon>Romboutsia</taxon>
    </lineage>
</organism>
<evidence type="ECO:0000256" key="6">
    <source>
        <dbReference type="ARBA" id="ARBA00023239"/>
    </source>
</evidence>
<evidence type="ECO:0000259" key="7">
    <source>
        <dbReference type="Pfam" id="PF05681"/>
    </source>
</evidence>
<accession>A0A2P2BNJ8</accession>
<feature type="domain" description="Fe-S hydro-lyase tartrate dehydratase alpha-type catalytic" evidence="7">
    <location>
        <begin position="30"/>
        <end position="296"/>
    </location>
</feature>
<name>A0A2P2BNJ8_9FIRM</name>
<evidence type="ECO:0000256" key="5">
    <source>
        <dbReference type="ARBA" id="ARBA00023014"/>
    </source>
</evidence>
<evidence type="ECO:0000313" key="8">
    <source>
        <dbReference type="EMBL" id="CEI71962.1"/>
    </source>
</evidence>
<evidence type="ECO:0000313" key="9">
    <source>
        <dbReference type="Proteomes" id="UP000245695"/>
    </source>
</evidence>
<proteinExistence type="inferred from homology"/>
<keyword evidence="2" id="KW-0004">4Fe-4S</keyword>
<dbReference type="AlphaFoldDB" id="A0A2P2BNJ8"/>
<keyword evidence="6" id="KW-0456">Lyase</keyword>
<dbReference type="NCBIfam" id="TIGR00722">
    <property type="entry name" value="ttdA_fumA_fumB"/>
    <property type="match status" value="1"/>
</dbReference>
<reference evidence="8 9" key="1">
    <citation type="submission" date="2014-09" db="EMBL/GenBank/DDBJ databases">
        <authorList>
            <person name="Hornung B.V."/>
        </authorList>
    </citation>
    <scope>NUCLEOTIDE SEQUENCE [LARGE SCALE GENOMIC DNA]</scope>
    <source>
        <strain evidence="8 9">FRIFI</strain>
    </source>
</reference>
<dbReference type="NCBIfam" id="NF004885">
    <property type="entry name" value="PRK06246.1"/>
    <property type="match status" value="1"/>
</dbReference>
<protein>
    <submittedName>
        <fullName evidence="8">L(+)-tartrate dehydratase subunit alpha</fullName>
    </submittedName>
</protein>
<evidence type="ECO:0000256" key="3">
    <source>
        <dbReference type="ARBA" id="ARBA00022723"/>
    </source>
</evidence>
<evidence type="ECO:0000256" key="4">
    <source>
        <dbReference type="ARBA" id="ARBA00023004"/>
    </source>
</evidence>
<dbReference type="GO" id="GO:0051539">
    <property type="term" value="F:4 iron, 4 sulfur cluster binding"/>
    <property type="evidence" value="ECO:0007669"/>
    <property type="project" value="UniProtKB-KW"/>
</dbReference>
<sequence length="298" mass="32635">MIKSNCVTNIKNKNGVYVRVREIKSHKITEVVKKMCIDANINLGEDVVCAIHNNLEKEESELGKNILHVLLENIQVANEKKIPICQDTGMAVFFVKVGQEVLVRGSTIEVAINEGVRQGYEEGYLRKSVVDPINRINTKDNTPAIIHYEMVKGDKIEIEFAPKGFGSENMSKMKMLKPSDGVKGIKEFIINTVSEAGPNPCPPIVVGVGVGGTIDKCAQISKKALLRNIGEHSKDRFIAELERELLAEINKLGIGPQGLGGNTTALSVNIETFPTHIAGLPVVVNINCHASRHKKVII</sequence>
<dbReference type="GO" id="GO:0016829">
    <property type="term" value="F:lyase activity"/>
    <property type="evidence" value="ECO:0007669"/>
    <property type="project" value="UniProtKB-KW"/>
</dbReference>
<evidence type="ECO:0000256" key="2">
    <source>
        <dbReference type="ARBA" id="ARBA00022485"/>
    </source>
</evidence>
<keyword evidence="5" id="KW-0411">Iron-sulfur</keyword>